<sequence>MRYVIFFLFISLLACKKKEDELNLSRQFMPSGDIAVSTADTLATLSWKAALFTTGTAVTYTVAISNDSTFATTAHTFTTDTTGIRISDHYLVARKKYYARVRTDGKDTASSSKWVYSKSFTITGEQLLLPVADSNLIDKSVILLWKSTAGLTKLVFTTGGVVRTVGLSAGQSIAGRLQVDSLQPLTTYTVEIFKEDVSKGILTFTTKAGVASGPNVIDLTGIAGVPSVLQDTLPKVGAGSIIILKRGETYNIDIATEIGKTVSFVSENSFNTQLPLIYFTNNFNVTAGSVIDSVVFRGLTLRSNDYAARYVINASNVATIGKILFENCHVEIFRGVVRLQTSASGGTQVSDFVVNNFVVDSISNYGVVNVDNVACAVQHITIQNSTLYKLEKVVTSKQNSNSIVLSNCTFNEAPQGGGSAYLVDFSQSATNNVTTGISVKSCIIGAGRSNNGNTTVRGIRVNAATLINVSSSYNTSDYVVAGNAIVGLTVYGGMATDLWKEPGNGNFKIKDSGFAGKGSAGDPRWW</sequence>
<dbReference type="STRING" id="1004.SAMN05661012_01215"/>
<dbReference type="Gene3D" id="2.60.40.10">
    <property type="entry name" value="Immunoglobulins"/>
    <property type="match status" value="1"/>
</dbReference>
<evidence type="ECO:0000313" key="2">
    <source>
        <dbReference type="EMBL" id="SFW33307.1"/>
    </source>
</evidence>
<dbReference type="InterPro" id="IPR013783">
    <property type="entry name" value="Ig-like_fold"/>
</dbReference>
<gene>
    <name evidence="2" type="ORF">SAMN05661012_01215</name>
    <name evidence="3" type="ORF">SR876_06095</name>
</gene>
<reference evidence="3 5" key="2">
    <citation type="submission" date="2023-11" db="EMBL/GenBank/DDBJ databases">
        <title>MicrobeMod: A computational toolkit for identifying prokaryotic methylation and restriction-modification with nanopore sequencing.</title>
        <authorList>
            <person name="Crits-Christoph A."/>
            <person name="Kang S.C."/>
            <person name="Lee H."/>
            <person name="Ostrov N."/>
        </authorList>
    </citation>
    <scope>NUCLEOTIDE SEQUENCE [LARGE SCALE GENOMIC DNA]</scope>
    <source>
        <strain evidence="3 5">ATCC 23090</strain>
    </source>
</reference>
<dbReference type="Proteomes" id="UP000183788">
    <property type="component" value="Unassembled WGS sequence"/>
</dbReference>
<dbReference type="SUPFAM" id="SSF51126">
    <property type="entry name" value="Pectin lyase-like"/>
    <property type="match status" value="1"/>
</dbReference>
<evidence type="ECO:0000313" key="4">
    <source>
        <dbReference type="Proteomes" id="UP000183788"/>
    </source>
</evidence>
<proteinExistence type="predicted"/>
<dbReference type="InterPro" id="IPR033427">
    <property type="entry name" value="DUF5123"/>
</dbReference>
<dbReference type="PROSITE" id="PS50853">
    <property type="entry name" value="FN3"/>
    <property type="match status" value="1"/>
</dbReference>
<dbReference type="PROSITE" id="PS51257">
    <property type="entry name" value="PROKAR_LIPOPROTEIN"/>
    <property type="match status" value="1"/>
</dbReference>
<dbReference type="InterPro" id="IPR011050">
    <property type="entry name" value="Pectin_lyase_fold/virulence"/>
</dbReference>
<protein>
    <submittedName>
        <fullName evidence="3">DUF5123 domain-containing protein</fullName>
    </submittedName>
    <submittedName>
        <fullName evidence="2">SusE outer membrane protein</fullName>
    </submittedName>
</protein>
<evidence type="ECO:0000259" key="1">
    <source>
        <dbReference type="PROSITE" id="PS50853"/>
    </source>
</evidence>
<evidence type="ECO:0000313" key="3">
    <source>
        <dbReference type="EMBL" id="WQG91061.1"/>
    </source>
</evidence>
<dbReference type="SUPFAM" id="SSF49265">
    <property type="entry name" value="Fibronectin type III"/>
    <property type="match status" value="1"/>
</dbReference>
<dbReference type="EMBL" id="CP140154">
    <property type="protein sequence ID" value="WQG91061.1"/>
    <property type="molecule type" value="Genomic_DNA"/>
</dbReference>
<organism evidence="2 4">
    <name type="scientific">Chitinophaga sancti</name>
    <dbReference type="NCBI Taxonomy" id="1004"/>
    <lineage>
        <taxon>Bacteria</taxon>
        <taxon>Pseudomonadati</taxon>
        <taxon>Bacteroidota</taxon>
        <taxon>Chitinophagia</taxon>
        <taxon>Chitinophagales</taxon>
        <taxon>Chitinophagaceae</taxon>
        <taxon>Chitinophaga</taxon>
    </lineage>
</organism>
<dbReference type="RefSeq" id="WP_177318554.1">
    <property type="nucleotide sequence ID" value="NZ_CP139972.1"/>
</dbReference>
<accession>A0A1K1ND83</accession>
<name>A0A1K1ND83_9BACT</name>
<feature type="domain" description="Fibronectin type-III" evidence="1">
    <location>
        <begin position="29"/>
        <end position="126"/>
    </location>
</feature>
<dbReference type="AlphaFoldDB" id="A0A1K1ND83"/>
<dbReference type="InterPro" id="IPR032530">
    <property type="entry name" value="DUF4957"/>
</dbReference>
<reference evidence="2 4" key="1">
    <citation type="submission" date="2016-11" db="EMBL/GenBank/DDBJ databases">
        <authorList>
            <person name="Jaros S."/>
            <person name="Januszkiewicz K."/>
            <person name="Wedrychowicz H."/>
        </authorList>
    </citation>
    <scope>NUCLEOTIDE SEQUENCE [LARGE SCALE GENOMIC DNA]</scope>
    <source>
        <strain evidence="2 4">DSM 784</strain>
    </source>
</reference>
<dbReference type="Pfam" id="PF16318">
    <property type="entry name" value="DUF4957"/>
    <property type="match status" value="1"/>
</dbReference>
<dbReference type="InterPro" id="IPR003961">
    <property type="entry name" value="FN3_dom"/>
</dbReference>
<dbReference type="Proteomes" id="UP001326715">
    <property type="component" value="Chromosome"/>
</dbReference>
<evidence type="ECO:0000313" key="5">
    <source>
        <dbReference type="Proteomes" id="UP001326715"/>
    </source>
</evidence>
<dbReference type="Pfam" id="PF17161">
    <property type="entry name" value="DUF5123"/>
    <property type="match status" value="1"/>
</dbReference>
<dbReference type="EMBL" id="FPIZ01000003">
    <property type="protein sequence ID" value="SFW33307.1"/>
    <property type="molecule type" value="Genomic_DNA"/>
</dbReference>
<dbReference type="InterPro" id="IPR036116">
    <property type="entry name" value="FN3_sf"/>
</dbReference>
<keyword evidence="5" id="KW-1185">Reference proteome</keyword>